<name>A0ABT9PLB8_9HYPH</name>
<dbReference type="RefSeq" id="WP_306829735.1">
    <property type="nucleotide sequence ID" value="NZ_JAUSRF010000001.1"/>
</dbReference>
<protein>
    <submittedName>
        <fullName evidence="2">Microcystin-dependent protein</fullName>
    </submittedName>
</protein>
<dbReference type="InterPro" id="IPR011083">
    <property type="entry name" value="Phage_tail_collar_dom"/>
</dbReference>
<gene>
    <name evidence="2" type="ORF">J2T09_000009</name>
</gene>
<dbReference type="Pfam" id="PF07484">
    <property type="entry name" value="Collar"/>
    <property type="match status" value="1"/>
</dbReference>
<evidence type="ECO:0000259" key="1">
    <source>
        <dbReference type="Pfam" id="PF07484"/>
    </source>
</evidence>
<dbReference type="InterPro" id="IPR037053">
    <property type="entry name" value="Phage_tail_collar_dom_sf"/>
</dbReference>
<proteinExistence type="predicted"/>
<organism evidence="2 3">
    <name type="scientific">Neorhizobium huautlense</name>
    <dbReference type="NCBI Taxonomy" id="67774"/>
    <lineage>
        <taxon>Bacteria</taxon>
        <taxon>Pseudomonadati</taxon>
        <taxon>Pseudomonadota</taxon>
        <taxon>Alphaproteobacteria</taxon>
        <taxon>Hyphomicrobiales</taxon>
        <taxon>Rhizobiaceae</taxon>
        <taxon>Rhizobium/Agrobacterium group</taxon>
        <taxon>Neorhizobium</taxon>
    </lineage>
</organism>
<evidence type="ECO:0000313" key="2">
    <source>
        <dbReference type="EMBL" id="MDP9835268.1"/>
    </source>
</evidence>
<dbReference type="Proteomes" id="UP001241472">
    <property type="component" value="Unassembled WGS sequence"/>
</dbReference>
<accession>A0ABT9PLB8</accession>
<dbReference type="EMBL" id="JAUSRF010000001">
    <property type="protein sequence ID" value="MDP9835268.1"/>
    <property type="molecule type" value="Genomic_DNA"/>
</dbReference>
<reference evidence="2 3" key="1">
    <citation type="submission" date="2023-07" db="EMBL/GenBank/DDBJ databases">
        <title>Sorghum-associated microbial communities from plants grown in Nebraska, USA.</title>
        <authorList>
            <person name="Schachtman D."/>
        </authorList>
    </citation>
    <scope>NUCLEOTIDE SEQUENCE [LARGE SCALE GENOMIC DNA]</scope>
    <source>
        <strain evidence="2 3">DS1307</strain>
    </source>
</reference>
<comment type="caution">
    <text evidence="2">The sequence shown here is derived from an EMBL/GenBank/DDBJ whole genome shotgun (WGS) entry which is preliminary data.</text>
</comment>
<feature type="domain" description="Phage tail collar" evidence="1">
    <location>
        <begin position="8"/>
        <end position="63"/>
    </location>
</feature>
<dbReference type="Gene3D" id="3.90.1340.10">
    <property type="entry name" value="Phage tail collar domain"/>
    <property type="match status" value="1"/>
</dbReference>
<keyword evidence="3" id="KW-1185">Reference proteome</keyword>
<dbReference type="SUPFAM" id="SSF88874">
    <property type="entry name" value="Receptor-binding domain of short tail fibre protein gp12"/>
    <property type="match status" value="1"/>
</dbReference>
<sequence>MSEPFIASVILFAGNFAPRGWAFCAGQILPIQQNTALFSLLGTTYGGNGQTTFALPDLRGRVPIAPGQGLGLPPYALGEQSGTPTHTMTIPEMPSHNHAATFTGNGSSLHADVTVNVTADKATKDLPAAGDQLADVEPNLTKIYAASGGMTQVKLGGTSAAISGNVTGPVQVGFTGNSQPFSIMQPYLALNYIIAIDGFFPSRN</sequence>
<evidence type="ECO:0000313" key="3">
    <source>
        <dbReference type="Proteomes" id="UP001241472"/>
    </source>
</evidence>